<organism evidence="2 3">
    <name type="scientific">Halopenitus malekzadehii</name>
    <dbReference type="NCBI Taxonomy" id="1267564"/>
    <lineage>
        <taxon>Archaea</taxon>
        <taxon>Methanobacteriati</taxon>
        <taxon>Methanobacteriota</taxon>
        <taxon>Stenosarchaea group</taxon>
        <taxon>Halobacteria</taxon>
        <taxon>Halobacteriales</taxon>
        <taxon>Haloferacaceae</taxon>
        <taxon>Halopenitus</taxon>
    </lineage>
</organism>
<accession>A0A1H6HV36</accession>
<reference evidence="2 3" key="1">
    <citation type="submission" date="2016-10" db="EMBL/GenBank/DDBJ databases">
        <authorList>
            <person name="de Groot N.N."/>
        </authorList>
    </citation>
    <scope>NUCLEOTIDE SEQUENCE [LARGE SCALE GENOMIC DNA]</scope>
    <source>
        <strain evidence="2 3">IBRC-M10418</strain>
    </source>
</reference>
<dbReference type="InterPro" id="IPR037175">
    <property type="entry name" value="KFase_sf"/>
</dbReference>
<proteinExistence type="predicted"/>
<dbReference type="PANTHER" id="PTHR31118">
    <property type="entry name" value="CYCLASE-LIKE PROTEIN 2"/>
    <property type="match status" value="1"/>
</dbReference>
<dbReference type="InterPro" id="IPR007325">
    <property type="entry name" value="KFase/CYL"/>
</dbReference>
<dbReference type="RefSeq" id="WP_092813830.1">
    <property type="nucleotide sequence ID" value="NZ_FNWU01000001.1"/>
</dbReference>
<dbReference type="Gene3D" id="3.50.30.50">
    <property type="entry name" value="Putative cyclase"/>
    <property type="match status" value="1"/>
</dbReference>
<sequence length="238" mass="24948">MPHRSDAYRDLSQPIESGMSTFPGDPPVELTPAATIADDGAAVHELHCGSHTGTHIDAPSHTESGGADLNDRPVGEYVFDARFLDVTPCSAREPIGADALPNPDALAAADLLVVRTGWDAHWNADCYRDHPYLTPAAARALREADCGVAIDVLNPDPTPSGDATSDGSDDPDQPDEPDGFPVHHALLGAGLPIVENLTNLDGLPDRFTLYAFPLPIAGADGAPVRAVAFVEEAPSADH</sequence>
<dbReference type="AlphaFoldDB" id="A0A1H6HV36"/>
<dbReference type="GO" id="GO:0004061">
    <property type="term" value="F:arylformamidase activity"/>
    <property type="evidence" value="ECO:0007669"/>
    <property type="project" value="InterPro"/>
</dbReference>
<evidence type="ECO:0000313" key="3">
    <source>
        <dbReference type="Proteomes" id="UP000199215"/>
    </source>
</evidence>
<evidence type="ECO:0000256" key="1">
    <source>
        <dbReference type="SAM" id="MobiDB-lite"/>
    </source>
</evidence>
<dbReference type="SUPFAM" id="SSF102198">
    <property type="entry name" value="Putative cyclase"/>
    <property type="match status" value="1"/>
</dbReference>
<protein>
    <submittedName>
        <fullName evidence="2">Kynurenine formamidase</fullName>
    </submittedName>
</protein>
<dbReference type="OrthoDB" id="9014at2157"/>
<keyword evidence="3" id="KW-1185">Reference proteome</keyword>
<dbReference type="GO" id="GO:0019441">
    <property type="term" value="P:L-tryptophan catabolic process to kynurenine"/>
    <property type="evidence" value="ECO:0007669"/>
    <property type="project" value="InterPro"/>
</dbReference>
<evidence type="ECO:0000313" key="2">
    <source>
        <dbReference type="EMBL" id="SEH39481.1"/>
    </source>
</evidence>
<dbReference type="PANTHER" id="PTHR31118:SF32">
    <property type="entry name" value="KYNURENINE FORMAMIDASE"/>
    <property type="match status" value="1"/>
</dbReference>
<dbReference type="Proteomes" id="UP000199215">
    <property type="component" value="Unassembled WGS sequence"/>
</dbReference>
<feature type="region of interest" description="Disordered" evidence="1">
    <location>
        <begin position="1"/>
        <end position="25"/>
    </location>
</feature>
<gene>
    <name evidence="2" type="ORF">SAMN05192561_101508</name>
</gene>
<feature type="region of interest" description="Disordered" evidence="1">
    <location>
        <begin position="153"/>
        <end position="181"/>
    </location>
</feature>
<dbReference type="Pfam" id="PF04199">
    <property type="entry name" value="Cyclase"/>
    <property type="match status" value="1"/>
</dbReference>
<dbReference type="STRING" id="1267564.SAMN05192561_101508"/>
<dbReference type="EMBL" id="FNWU01000001">
    <property type="protein sequence ID" value="SEH39481.1"/>
    <property type="molecule type" value="Genomic_DNA"/>
</dbReference>
<feature type="compositionally biased region" description="Acidic residues" evidence="1">
    <location>
        <begin position="167"/>
        <end position="178"/>
    </location>
</feature>
<name>A0A1H6HV36_9EURY</name>